<organism evidence="3 4">
    <name type="scientific">Arachis hypogaea</name>
    <name type="common">Peanut</name>
    <dbReference type="NCBI Taxonomy" id="3818"/>
    <lineage>
        <taxon>Eukaryota</taxon>
        <taxon>Viridiplantae</taxon>
        <taxon>Streptophyta</taxon>
        <taxon>Embryophyta</taxon>
        <taxon>Tracheophyta</taxon>
        <taxon>Spermatophyta</taxon>
        <taxon>Magnoliopsida</taxon>
        <taxon>eudicotyledons</taxon>
        <taxon>Gunneridae</taxon>
        <taxon>Pentapetalae</taxon>
        <taxon>rosids</taxon>
        <taxon>fabids</taxon>
        <taxon>Fabales</taxon>
        <taxon>Fabaceae</taxon>
        <taxon>Papilionoideae</taxon>
        <taxon>50 kb inversion clade</taxon>
        <taxon>dalbergioids sensu lato</taxon>
        <taxon>Dalbergieae</taxon>
        <taxon>Pterocarpus clade</taxon>
        <taxon>Arachis</taxon>
    </lineage>
</organism>
<dbReference type="Pfam" id="PF00098">
    <property type="entry name" value="zf-CCHC"/>
    <property type="match status" value="1"/>
</dbReference>
<evidence type="ECO:0000256" key="1">
    <source>
        <dbReference type="PROSITE-ProRule" id="PRU00047"/>
    </source>
</evidence>
<dbReference type="InterPro" id="IPR054722">
    <property type="entry name" value="PolX-like_BBD"/>
</dbReference>
<sequence>MKKNFKSKTKVPKCYECGEVGHIKPNCPKLQKKDKNKKFKKKEKAYISWENEDESDSDDDEVANLCLMASEEKVRVGAKDTNWYVDSGCSKHMTGDESKFTAIEPTNGGNVIYGDNNTGKVIGVGKVGKNSSTSIDNVILVKGLKHNLISVSQLCDKGNLVTFDSKCCLIKRQDTNEIVLIGHRVDNVYMINLDEVSSNDVKCLVK</sequence>
<dbReference type="InterPro" id="IPR036875">
    <property type="entry name" value="Znf_CCHC_sf"/>
</dbReference>
<dbReference type="SUPFAM" id="SSF57756">
    <property type="entry name" value="Retrovirus zinc finger-like domains"/>
    <property type="match status" value="1"/>
</dbReference>
<keyword evidence="1" id="KW-0862">Zinc</keyword>
<dbReference type="PROSITE" id="PS50158">
    <property type="entry name" value="ZF_CCHC"/>
    <property type="match status" value="1"/>
</dbReference>
<dbReference type="GO" id="GO:0003676">
    <property type="term" value="F:nucleic acid binding"/>
    <property type="evidence" value="ECO:0007669"/>
    <property type="project" value="InterPro"/>
</dbReference>
<accession>A0A445DW39</accession>
<dbReference type="STRING" id="3818.A0A445DW39"/>
<dbReference type="SMART" id="SM00343">
    <property type="entry name" value="ZnF_C2HC"/>
    <property type="match status" value="1"/>
</dbReference>
<proteinExistence type="predicted"/>
<name>A0A445DW39_ARAHY</name>
<keyword evidence="1" id="KW-0479">Metal-binding</keyword>
<dbReference type="Proteomes" id="UP000289738">
    <property type="component" value="Chromosome A03"/>
</dbReference>
<comment type="caution">
    <text evidence="3">The sequence shown here is derived from an EMBL/GenBank/DDBJ whole genome shotgun (WGS) entry which is preliminary data.</text>
</comment>
<dbReference type="PANTHER" id="PTHR47592:SF27">
    <property type="entry name" value="OS08G0421700 PROTEIN"/>
    <property type="match status" value="1"/>
</dbReference>
<dbReference type="GO" id="GO:0008270">
    <property type="term" value="F:zinc ion binding"/>
    <property type="evidence" value="ECO:0007669"/>
    <property type="project" value="UniProtKB-KW"/>
</dbReference>
<dbReference type="Pfam" id="PF22936">
    <property type="entry name" value="Pol_BBD"/>
    <property type="match status" value="1"/>
</dbReference>
<dbReference type="PANTHER" id="PTHR47592">
    <property type="entry name" value="PBF68 PROTEIN"/>
    <property type="match status" value="1"/>
</dbReference>
<keyword evidence="1" id="KW-0863">Zinc-finger</keyword>
<dbReference type="InterPro" id="IPR001878">
    <property type="entry name" value="Znf_CCHC"/>
</dbReference>
<gene>
    <name evidence="3" type="ORF">Ahy_A03g013750</name>
</gene>
<evidence type="ECO:0000313" key="3">
    <source>
        <dbReference type="EMBL" id="RYR67405.1"/>
    </source>
</evidence>
<reference evidence="3 4" key="1">
    <citation type="submission" date="2019-01" db="EMBL/GenBank/DDBJ databases">
        <title>Sequencing of cultivated peanut Arachis hypogaea provides insights into genome evolution and oil improvement.</title>
        <authorList>
            <person name="Chen X."/>
        </authorList>
    </citation>
    <scope>NUCLEOTIDE SEQUENCE [LARGE SCALE GENOMIC DNA]</scope>
    <source>
        <strain evidence="4">cv. Fuhuasheng</strain>
        <tissue evidence="3">Leaves</tissue>
    </source>
</reference>
<keyword evidence="4" id="KW-1185">Reference proteome</keyword>
<dbReference type="AlphaFoldDB" id="A0A445DW39"/>
<feature type="domain" description="CCHC-type" evidence="2">
    <location>
        <begin position="13"/>
        <end position="29"/>
    </location>
</feature>
<evidence type="ECO:0000313" key="4">
    <source>
        <dbReference type="Proteomes" id="UP000289738"/>
    </source>
</evidence>
<protein>
    <recommendedName>
        <fullName evidence="2">CCHC-type domain-containing protein</fullName>
    </recommendedName>
</protein>
<evidence type="ECO:0000259" key="2">
    <source>
        <dbReference type="PROSITE" id="PS50158"/>
    </source>
</evidence>
<dbReference type="Gene3D" id="4.10.60.10">
    <property type="entry name" value="Zinc finger, CCHC-type"/>
    <property type="match status" value="1"/>
</dbReference>
<dbReference type="EMBL" id="SDMP01000003">
    <property type="protein sequence ID" value="RYR67405.1"/>
    <property type="molecule type" value="Genomic_DNA"/>
</dbReference>